<dbReference type="PROSITE" id="PS00061">
    <property type="entry name" value="ADH_SHORT"/>
    <property type="match status" value="1"/>
</dbReference>
<dbReference type="OMA" id="NQKDIHV"/>
<dbReference type="eggNOG" id="KOG1201">
    <property type="taxonomic scope" value="Eukaryota"/>
</dbReference>
<dbReference type="GO" id="GO:0030148">
    <property type="term" value="P:sphingolipid biosynthetic process"/>
    <property type="evidence" value="ECO:0000318"/>
    <property type="project" value="GO_Central"/>
</dbReference>
<evidence type="ECO:0000256" key="4">
    <source>
        <dbReference type="ARBA" id="ARBA00022857"/>
    </source>
</evidence>
<dbReference type="OrthoDB" id="10253736at2759"/>
<evidence type="ECO:0000256" key="13">
    <source>
        <dbReference type="SAM" id="Phobius"/>
    </source>
</evidence>
<dbReference type="InterPro" id="IPR036291">
    <property type="entry name" value="NAD(P)-bd_dom_sf"/>
</dbReference>
<proteinExistence type="inferred from homology"/>
<comment type="function">
    <text evidence="9">Catalyzes the reduction of all-trans-retinal to all-trans-retinol in the presence of NADPH.</text>
</comment>
<evidence type="ECO:0000256" key="6">
    <source>
        <dbReference type="ARBA" id="ARBA00023002"/>
    </source>
</evidence>
<comment type="subcellular location">
    <subcellularLocation>
        <location evidence="1">Membrane</location>
        <topology evidence="1">Multi-pass membrane protein</topology>
    </subcellularLocation>
</comment>
<dbReference type="PANTHER" id="PTHR24322:SF736">
    <property type="entry name" value="RETINOL DEHYDROGENASE 10"/>
    <property type="match status" value="1"/>
</dbReference>
<keyword evidence="8 13" id="KW-0472">Membrane</keyword>
<dbReference type="EMBL" id="CM003143">
    <property type="protein sequence ID" value="KIS69996.1"/>
    <property type="molecule type" value="Genomic_DNA"/>
</dbReference>
<evidence type="ECO:0000313" key="16">
    <source>
        <dbReference type="Proteomes" id="UP000000561"/>
    </source>
</evidence>
<dbReference type="PRINTS" id="PR00080">
    <property type="entry name" value="SDRFAMILY"/>
</dbReference>
<dbReference type="Gene3D" id="3.40.50.720">
    <property type="entry name" value="NAD(P)-binding Rossmann-like Domain"/>
    <property type="match status" value="1"/>
</dbReference>
<evidence type="ECO:0000256" key="2">
    <source>
        <dbReference type="ARBA" id="ARBA00006484"/>
    </source>
</evidence>
<sequence length="407" mass="44908">MSTRQRNGFKLAREPFTFDMVIGFLSKVPFSPPFLVILPALTVLYHKQNHPNLVLPTTPVDALAFLTSLLASEYKWVGYTWIFILLRSINRGLNRYVRNHNEWRRDPIDYTNDLIVITGGSQGIGKQIVQVLSHTKKAHIAVLDMSRPTYAAAPAGAPGILYYKTDVSNAEQVAQAHTKMREATGGRKIGALINCAGVASGDTILDVDLDSAARVWRINTFANWLTAKQFLPDMIERNHGHVVTVSSAAAFAALPSMSEYATSKAATLAFHECLAIELRTRYNAPRVRTTIVCPLKVRTALAYGLQTRSVPFFNPVLEPVQVARKVVEALDSGLSQHVVLPSIASSITSLRVAPDWLQRLVLALSNGDIAVTRQGVDDAIKHGYGKDWEGVDKQIWDRRAASINKKA</sequence>
<evidence type="ECO:0000256" key="1">
    <source>
        <dbReference type="ARBA" id="ARBA00004141"/>
    </source>
</evidence>
<dbReference type="PRINTS" id="PR00081">
    <property type="entry name" value="GDHRDH"/>
</dbReference>
<name>A0A0D1E283_MYCMD</name>
<keyword evidence="3 13" id="KW-0812">Transmembrane</keyword>
<dbReference type="RefSeq" id="XP_011388151.1">
    <property type="nucleotide sequence ID" value="XM_011389849.1"/>
</dbReference>
<feature type="transmembrane region" description="Helical" evidence="13">
    <location>
        <begin position="62"/>
        <end position="86"/>
    </location>
</feature>
<feature type="domain" description="Ketoreductase" evidence="14">
    <location>
        <begin position="113"/>
        <end position="290"/>
    </location>
</feature>
<dbReference type="KEGG" id="uma:UMAG_05069"/>
<dbReference type="AlphaFoldDB" id="A0A0D1E283"/>
<evidence type="ECO:0000259" key="14">
    <source>
        <dbReference type="SMART" id="SM00822"/>
    </source>
</evidence>
<dbReference type="SUPFAM" id="SSF51735">
    <property type="entry name" value="NAD(P)-binding Rossmann-fold domains"/>
    <property type="match status" value="1"/>
</dbReference>
<evidence type="ECO:0000313" key="15">
    <source>
        <dbReference type="EMBL" id="KIS69996.1"/>
    </source>
</evidence>
<organism evidence="15 16">
    <name type="scientific">Mycosarcoma maydis</name>
    <name type="common">Corn smut fungus</name>
    <name type="synonym">Ustilago maydis</name>
    <dbReference type="NCBI Taxonomy" id="5270"/>
    <lineage>
        <taxon>Eukaryota</taxon>
        <taxon>Fungi</taxon>
        <taxon>Dikarya</taxon>
        <taxon>Basidiomycota</taxon>
        <taxon>Ustilaginomycotina</taxon>
        <taxon>Ustilaginomycetes</taxon>
        <taxon>Ustilaginales</taxon>
        <taxon>Ustilaginaceae</taxon>
        <taxon>Mycosarcoma</taxon>
    </lineage>
</organism>
<dbReference type="Pfam" id="PF00106">
    <property type="entry name" value="adh_short"/>
    <property type="match status" value="1"/>
</dbReference>
<evidence type="ECO:0000256" key="11">
    <source>
        <dbReference type="ARBA" id="ARBA00082544"/>
    </source>
</evidence>
<evidence type="ECO:0000256" key="5">
    <source>
        <dbReference type="ARBA" id="ARBA00022989"/>
    </source>
</evidence>
<evidence type="ECO:0000256" key="3">
    <source>
        <dbReference type="ARBA" id="ARBA00022692"/>
    </source>
</evidence>
<evidence type="ECO:0000256" key="10">
    <source>
        <dbReference type="ARBA" id="ARBA00068717"/>
    </source>
</evidence>
<dbReference type="GO" id="GO:0052650">
    <property type="term" value="F:all-trans-retinol dehydrogenase (NADP+) activity"/>
    <property type="evidence" value="ECO:0007669"/>
    <property type="project" value="UniProtKB-ARBA"/>
</dbReference>
<dbReference type="InParanoid" id="A0A0D1E283"/>
<evidence type="ECO:0000256" key="12">
    <source>
        <dbReference type="RuleBase" id="RU000363"/>
    </source>
</evidence>
<keyword evidence="5 13" id="KW-1133">Transmembrane helix</keyword>
<dbReference type="Proteomes" id="UP000000561">
    <property type="component" value="Chromosome 4"/>
</dbReference>
<dbReference type="GO" id="GO:0005789">
    <property type="term" value="C:endoplasmic reticulum membrane"/>
    <property type="evidence" value="ECO:0000318"/>
    <property type="project" value="GO_Central"/>
</dbReference>
<dbReference type="SMART" id="SM00822">
    <property type="entry name" value="PKS_KR"/>
    <property type="match status" value="1"/>
</dbReference>
<evidence type="ECO:0000256" key="9">
    <source>
        <dbReference type="ARBA" id="ARBA00059620"/>
    </source>
</evidence>
<dbReference type="InterPro" id="IPR057326">
    <property type="entry name" value="KR_dom"/>
</dbReference>
<keyword evidence="4" id="KW-0521">NADP</keyword>
<dbReference type="CDD" id="cd05339">
    <property type="entry name" value="17beta-HSDXI-like_SDR_c"/>
    <property type="match status" value="1"/>
</dbReference>
<dbReference type="GO" id="GO:0006666">
    <property type="term" value="P:3-keto-sphinganine metabolic process"/>
    <property type="evidence" value="ECO:0000318"/>
    <property type="project" value="GO_Central"/>
</dbReference>
<dbReference type="InterPro" id="IPR020904">
    <property type="entry name" value="Sc_DH/Rdtase_CS"/>
</dbReference>
<dbReference type="PANTHER" id="PTHR24322">
    <property type="entry name" value="PKSB"/>
    <property type="match status" value="1"/>
</dbReference>
<accession>A0A0D1E283</accession>
<protein>
    <recommendedName>
        <fullName evidence="10">Short-chain dehydrogenase/reductase 3</fullName>
    </recommendedName>
    <alternativeName>
        <fullName evidence="11">Retinal short-chain dehydrogenase/reductase 1</fullName>
    </alternativeName>
</protein>
<keyword evidence="6" id="KW-0560">Oxidoreductase</keyword>
<feature type="transmembrane region" description="Helical" evidence="13">
    <location>
        <begin position="21"/>
        <end position="42"/>
    </location>
</feature>
<keyword evidence="16" id="KW-1185">Reference proteome</keyword>
<evidence type="ECO:0000256" key="7">
    <source>
        <dbReference type="ARBA" id="ARBA00023098"/>
    </source>
</evidence>
<reference evidence="15 16" key="1">
    <citation type="journal article" date="2006" name="Nature">
        <title>Insights from the genome of the biotrophic fungal plant pathogen Ustilago maydis.</title>
        <authorList>
            <person name="Kamper J."/>
            <person name="Kahmann R."/>
            <person name="Bolker M."/>
            <person name="Ma L.J."/>
            <person name="Brefort T."/>
            <person name="Saville B.J."/>
            <person name="Banuett F."/>
            <person name="Kronstad J.W."/>
            <person name="Gold S.E."/>
            <person name="Muller O."/>
            <person name="Perlin M.H."/>
            <person name="Wosten H.A."/>
            <person name="de Vries R."/>
            <person name="Ruiz-Herrera J."/>
            <person name="Reynaga-Pena C.G."/>
            <person name="Snetselaar K."/>
            <person name="McCann M."/>
            <person name="Perez-Martin J."/>
            <person name="Feldbrugge M."/>
            <person name="Basse C.W."/>
            <person name="Steinberg G."/>
            <person name="Ibeas J.I."/>
            <person name="Holloman W."/>
            <person name="Guzman P."/>
            <person name="Farman M."/>
            <person name="Stajich J.E."/>
            <person name="Sentandreu R."/>
            <person name="Gonzalez-Prieto J.M."/>
            <person name="Kennell J.C."/>
            <person name="Molina L."/>
            <person name="Schirawski J."/>
            <person name="Mendoza-Mendoza A."/>
            <person name="Greilinger D."/>
            <person name="Munch K."/>
            <person name="Rossel N."/>
            <person name="Scherer M."/>
            <person name="Vranes M."/>
            <person name="Ladendorf O."/>
            <person name="Vincon V."/>
            <person name="Fuchs U."/>
            <person name="Sandrock B."/>
            <person name="Meng S."/>
            <person name="Ho E.C."/>
            <person name="Cahill M.J."/>
            <person name="Boyce K.J."/>
            <person name="Klose J."/>
            <person name="Klosterman S.J."/>
            <person name="Deelstra H.J."/>
            <person name="Ortiz-Castellanos L."/>
            <person name="Li W."/>
            <person name="Sanchez-Alonso P."/>
            <person name="Schreier P.H."/>
            <person name="Hauser-Hahn I."/>
            <person name="Vaupel M."/>
            <person name="Koopmann E."/>
            <person name="Friedrich G."/>
            <person name="Voss H."/>
            <person name="Schluter T."/>
            <person name="Margolis J."/>
            <person name="Platt D."/>
            <person name="Swimmer C."/>
            <person name="Gnirke A."/>
            <person name="Chen F."/>
            <person name="Vysotskaia V."/>
            <person name="Mannhaupt G."/>
            <person name="Guldener U."/>
            <person name="Munsterkotter M."/>
            <person name="Haase D."/>
            <person name="Oesterheld M."/>
            <person name="Mewes H.W."/>
            <person name="Mauceli E.W."/>
            <person name="DeCaprio D."/>
            <person name="Wade C.M."/>
            <person name="Butler J."/>
            <person name="Young S."/>
            <person name="Jaffe D.B."/>
            <person name="Calvo S."/>
            <person name="Nusbaum C."/>
            <person name="Galagan J."/>
            <person name="Birren B.W."/>
        </authorList>
    </citation>
    <scope>NUCLEOTIDE SEQUENCE [LARGE SCALE GENOMIC DNA]</scope>
    <source>
        <strain evidence="16">DSM 14603 / FGSC 9021 / UM521</strain>
    </source>
</reference>
<gene>
    <name evidence="15" type="ORF">UMAG_05069</name>
</gene>
<comment type="similarity">
    <text evidence="2 12">Belongs to the short-chain dehydrogenases/reductases (SDR) family.</text>
</comment>
<dbReference type="InterPro" id="IPR002347">
    <property type="entry name" value="SDR_fam"/>
</dbReference>
<dbReference type="GeneID" id="23565062"/>
<keyword evidence="7" id="KW-0443">Lipid metabolism</keyword>
<dbReference type="FunFam" id="3.40.50.720:FF:000131">
    <property type="entry name" value="Short-chain dehydrogenase/reductase 3"/>
    <property type="match status" value="1"/>
</dbReference>
<dbReference type="GO" id="GO:0047560">
    <property type="term" value="F:3-dehydrosphinganine reductase activity"/>
    <property type="evidence" value="ECO:0000318"/>
    <property type="project" value="GO_Central"/>
</dbReference>
<dbReference type="VEuPathDB" id="FungiDB:UMAG_05069"/>
<evidence type="ECO:0000256" key="8">
    <source>
        <dbReference type="ARBA" id="ARBA00023136"/>
    </source>
</evidence>